<sequence length="179" mass="19264">MTGKRILCIILICMGTLSLSGCNSIYQALSDGTEKILDMASDTVGDTPKNTALDIMDALNEIGGNIVLTSESSLQGERTTGIDNYVGTYSAEYKDFSKTEYLFGGVDVEREQGNELTVECGLKVDSGTAKVFWISGSEKPVSLIETDGTYKETITLSSGSNYIGIECEDFTGSMELNIK</sequence>
<dbReference type="AlphaFoldDB" id="A0A9X5BJ55"/>
<reference evidence="2" key="1">
    <citation type="submission" date="2018-09" db="EMBL/GenBank/DDBJ databases">
        <title>Murine metabolic-syndrome-specific gut microbial biobank.</title>
        <authorList>
            <person name="Liu C."/>
        </authorList>
    </citation>
    <scope>NUCLEOTIDE SEQUENCE</scope>
    <source>
        <strain evidence="2">D42-62</strain>
    </source>
</reference>
<dbReference type="PROSITE" id="PS51257">
    <property type="entry name" value="PROKAR_LIPOPROTEIN"/>
    <property type="match status" value="1"/>
</dbReference>
<accession>A0A9X5BJ55</accession>
<protein>
    <submittedName>
        <fullName evidence="2">Uncharacterized protein</fullName>
    </submittedName>
</protein>
<proteinExistence type="predicted"/>
<dbReference type="OrthoDB" id="9792860at2"/>
<organism evidence="2 3">
    <name type="scientific">Parablautia muri</name>
    <dbReference type="NCBI Taxonomy" id="2320879"/>
    <lineage>
        <taxon>Bacteria</taxon>
        <taxon>Bacillati</taxon>
        <taxon>Bacillota</taxon>
        <taxon>Clostridia</taxon>
        <taxon>Lachnospirales</taxon>
        <taxon>Lachnospiraceae</taxon>
        <taxon>Parablautia</taxon>
    </lineage>
</organism>
<evidence type="ECO:0000256" key="1">
    <source>
        <dbReference type="SAM" id="SignalP"/>
    </source>
</evidence>
<feature type="signal peptide" evidence="1">
    <location>
        <begin position="1"/>
        <end position="20"/>
    </location>
</feature>
<dbReference type="EMBL" id="QZDT01000025">
    <property type="protein sequence ID" value="NBJ93877.1"/>
    <property type="molecule type" value="Genomic_DNA"/>
</dbReference>
<keyword evidence="1" id="KW-0732">Signal</keyword>
<evidence type="ECO:0000313" key="2">
    <source>
        <dbReference type="EMBL" id="NBJ93877.1"/>
    </source>
</evidence>
<dbReference type="Proteomes" id="UP001154420">
    <property type="component" value="Unassembled WGS sequence"/>
</dbReference>
<evidence type="ECO:0000313" key="3">
    <source>
        <dbReference type="Proteomes" id="UP001154420"/>
    </source>
</evidence>
<name>A0A9X5BJ55_9FIRM</name>
<comment type="caution">
    <text evidence="2">The sequence shown here is derived from an EMBL/GenBank/DDBJ whole genome shotgun (WGS) entry which is preliminary data.</text>
</comment>
<keyword evidence="3" id="KW-1185">Reference proteome</keyword>
<feature type="chain" id="PRO_5040902165" evidence="1">
    <location>
        <begin position="21"/>
        <end position="179"/>
    </location>
</feature>
<gene>
    <name evidence="2" type="ORF">D5281_15050</name>
</gene>
<dbReference type="RefSeq" id="WP_160560930.1">
    <property type="nucleotide sequence ID" value="NZ_QZDT01000025.1"/>
</dbReference>